<dbReference type="PANTHER" id="PTHR46401">
    <property type="entry name" value="GLYCOSYLTRANSFERASE WBBK-RELATED"/>
    <property type="match status" value="1"/>
</dbReference>
<dbReference type="RefSeq" id="WP_143133259.1">
    <property type="nucleotide sequence ID" value="NZ_FPBO01000021.1"/>
</dbReference>
<evidence type="ECO:0000256" key="1">
    <source>
        <dbReference type="ARBA" id="ARBA00022679"/>
    </source>
</evidence>
<sequence length="401" mass="45037">MNVLFIHQNFPGQFVHLAADLAKDKKNKVVALTIDQRPAPAGVIVRPYTLLRSPAQETHFLLQDQEGKVLRGEACAAAALQLKRDGFEPDLIIAHPGWGEALFMKDVFPRAKLVIYCEYYYAAEGQDVGFDPEQPPLTFTQRCQLRLKNTTNLLSMEIADAAISPTEWQKSTYPAWAQEKITVIHDGIDLKRLKFDPEARLKIGTRDGSQAIEFRPGDEVLSYVARNLEPVRGFHVFMRTLPEVLRQRPNARAIVVGGNEVSYGQRAPGGLSWKEHMLKEVGGELNLSRVHFVGQVSYDAYLQLLSISRVHTYWTTPFVLSWSFLEAAASGLPVIASDTVPVREFADQLQVQTVDFFGQQEYAAALVAQLAKARRNAPASDRSHLSLPRCLKRQREWLSSI</sequence>
<dbReference type="InterPro" id="IPR022623">
    <property type="entry name" value="Glyco_trans_4"/>
</dbReference>
<dbReference type="STRING" id="1035707.SAMN05216552_1021123"/>
<reference evidence="4" key="1">
    <citation type="submission" date="2016-10" db="EMBL/GenBank/DDBJ databases">
        <authorList>
            <person name="Varghese N."/>
            <person name="Submissions S."/>
        </authorList>
    </citation>
    <scope>NUCLEOTIDE SEQUENCE [LARGE SCALE GENOMIC DNA]</scope>
    <source>
        <strain evidence="4">CGMCC 1.11014</strain>
    </source>
</reference>
<dbReference type="Proteomes" id="UP000199391">
    <property type="component" value="Unassembled WGS sequence"/>
</dbReference>
<accession>A0A1I7L0I9</accession>
<organism evidence="3 4">
    <name type="scientific">Pseudoduganella namucuonensis</name>
    <dbReference type="NCBI Taxonomy" id="1035707"/>
    <lineage>
        <taxon>Bacteria</taxon>
        <taxon>Pseudomonadati</taxon>
        <taxon>Pseudomonadota</taxon>
        <taxon>Betaproteobacteria</taxon>
        <taxon>Burkholderiales</taxon>
        <taxon>Oxalobacteraceae</taxon>
        <taxon>Telluria group</taxon>
        <taxon>Pseudoduganella</taxon>
    </lineage>
</organism>
<dbReference type="GO" id="GO:0009103">
    <property type="term" value="P:lipopolysaccharide biosynthetic process"/>
    <property type="evidence" value="ECO:0007669"/>
    <property type="project" value="TreeGrafter"/>
</dbReference>
<dbReference type="Gene3D" id="3.40.50.2000">
    <property type="entry name" value="Glycogen Phosphorylase B"/>
    <property type="match status" value="2"/>
</dbReference>
<dbReference type="OrthoDB" id="5416057at2"/>
<keyword evidence="4" id="KW-1185">Reference proteome</keyword>
<evidence type="ECO:0000259" key="2">
    <source>
        <dbReference type="Pfam" id="PF12000"/>
    </source>
</evidence>
<dbReference type="SUPFAM" id="SSF53756">
    <property type="entry name" value="UDP-Glycosyltransferase/glycogen phosphorylase"/>
    <property type="match status" value="1"/>
</dbReference>
<evidence type="ECO:0000313" key="4">
    <source>
        <dbReference type="Proteomes" id="UP000199391"/>
    </source>
</evidence>
<dbReference type="Pfam" id="PF12000">
    <property type="entry name" value="Glyco_trans_4_3"/>
    <property type="match status" value="1"/>
</dbReference>
<keyword evidence="1 3" id="KW-0808">Transferase</keyword>
<feature type="domain" description="Glycosyl transferase family 4" evidence="2">
    <location>
        <begin position="26"/>
        <end position="192"/>
    </location>
</feature>
<dbReference type="PANTHER" id="PTHR46401:SF2">
    <property type="entry name" value="GLYCOSYLTRANSFERASE WBBK-RELATED"/>
    <property type="match status" value="1"/>
</dbReference>
<dbReference type="GO" id="GO:0016757">
    <property type="term" value="F:glycosyltransferase activity"/>
    <property type="evidence" value="ECO:0007669"/>
    <property type="project" value="TreeGrafter"/>
</dbReference>
<dbReference type="AlphaFoldDB" id="A0A1I7L0I9"/>
<name>A0A1I7L0I9_9BURK</name>
<evidence type="ECO:0000313" key="3">
    <source>
        <dbReference type="EMBL" id="SFV03165.1"/>
    </source>
</evidence>
<protein>
    <submittedName>
        <fullName evidence="3">Glycosyltransferase involved in cell wall bisynthesis</fullName>
    </submittedName>
</protein>
<dbReference type="Pfam" id="PF13692">
    <property type="entry name" value="Glyco_trans_1_4"/>
    <property type="match status" value="1"/>
</dbReference>
<proteinExistence type="predicted"/>
<dbReference type="EMBL" id="FPBO01000021">
    <property type="protein sequence ID" value="SFV03165.1"/>
    <property type="molecule type" value="Genomic_DNA"/>
</dbReference>
<gene>
    <name evidence="3" type="ORF">SAMN05216552_1021123</name>
</gene>